<feature type="compositionally biased region" description="Basic and acidic residues" evidence="1">
    <location>
        <begin position="143"/>
        <end position="173"/>
    </location>
</feature>
<evidence type="ECO:0000256" key="1">
    <source>
        <dbReference type="SAM" id="MobiDB-lite"/>
    </source>
</evidence>
<feature type="compositionally biased region" description="Basic and acidic residues" evidence="1">
    <location>
        <begin position="272"/>
        <end position="282"/>
    </location>
</feature>
<feature type="region of interest" description="Disordered" evidence="1">
    <location>
        <begin position="377"/>
        <end position="419"/>
    </location>
</feature>
<gene>
    <name evidence="2" type="ORF">AVDCRST_MAG08-395</name>
</gene>
<feature type="compositionally biased region" description="Basic residues" evidence="1">
    <location>
        <begin position="1"/>
        <end position="14"/>
    </location>
</feature>
<feature type="compositionally biased region" description="Basic and acidic residues" evidence="1">
    <location>
        <begin position="181"/>
        <end position="193"/>
    </location>
</feature>
<sequence>ARRAAAAARRRARRADRLPARLPPRPLRQPARRHLGSRAPHRRLPRRRGGALARRFCEGPPAQHRGQLRRRPARPAPRAERPHRRLPAARRGRLVRRTARRQAVRPGRGRHEGGHGRRRHRLCLAAWRARRTRRAPHPHGGVRRADRRPLGHALAVRDDGRPSARRLLPERRALRPQQRPLHGEGHAPPNHHDRGARRARRLPAPLPQPEQGRGLPDRGDGPALPHARSPAAGSGRARPDDAGSGGGARSRHGAGRGGGGAAHDLQPRRPPRRPEGEPDPARVRPGSRHPHPRRHRPRRGARRGRRGLRRPRRAVRRRGSAQLPRQHGRPGRRDAPHRPGQRRGRDRQAPGADVVARRLGQPLLALGRRAGLPLRPVARVHGPRRRARHRGGVPRGGAGPPALGLRLPAAERSATGARL</sequence>
<protein>
    <submittedName>
        <fullName evidence="2">Acetylornithine deacetylase</fullName>
        <ecNumber evidence="2">3.5.1.16</ecNumber>
    </submittedName>
</protein>
<feature type="non-terminal residue" evidence="2">
    <location>
        <position position="1"/>
    </location>
</feature>
<organism evidence="2">
    <name type="scientific">uncultured Acetobacteraceae bacterium</name>
    <dbReference type="NCBI Taxonomy" id="169975"/>
    <lineage>
        <taxon>Bacteria</taxon>
        <taxon>Pseudomonadati</taxon>
        <taxon>Pseudomonadota</taxon>
        <taxon>Alphaproteobacteria</taxon>
        <taxon>Acetobacterales</taxon>
        <taxon>Acetobacteraceae</taxon>
        <taxon>environmental samples</taxon>
    </lineage>
</organism>
<dbReference type="EMBL" id="CADCTG010000041">
    <property type="protein sequence ID" value="CAA9216136.1"/>
    <property type="molecule type" value="Genomic_DNA"/>
</dbReference>
<dbReference type="EC" id="3.5.1.16" evidence="2"/>
<evidence type="ECO:0000313" key="2">
    <source>
        <dbReference type="EMBL" id="CAA9216136.1"/>
    </source>
</evidence>
<dbReference type="GO" id="GO:0008777">
    <property type="term" value="F:acetylornithine deacetylase activity"/>
    <property type="evidence" value="ECO:0007669"/>
    <property type="project" value="UniProtKB-EC"/>
</dbReference>
<feature type="region of interest" description="Disordered" evidence="1">
    <location>
        <begin position="1"/>
        <end position="354"/>
    </location>
</feature>
<proteinExistence type="predicted"/>
<name>A0A6J4H694_9PROT</name>
<feature type="compositionally biased region" description="Basic residues" evidence="1">
    <location>
        <begin position="81"/>
        <end position="103"/>
    </location>
</feature>
<feature type="compositionally biased region" description="Basic residues" evidence="1">
    <location>
        <begin position="381"/>
        <end position="392"/>
    </location>
</feature>
<dbReference type="AlphaFoldDB" id="A0A6J4H694"/>
<feature type="compositionally biased region" description="Low complexity" evidence="1">
    <location>
        <begin position="227"/>
        <end position="236"/>
    </location>
</feature>
<reference evidence="2" key="1">
    <citation type="submission" date="2020-02" db="EMBL/GenBank/DDBJ databases">
        <authorList>
            <person name="Meier V. D."/>
        </authorList>
    </citation>
    <scope>NUCLEOTIDE SEQUENCE</scope>
    <source>
        <strain evidence="2">AVDCRST_MAG08</strain>
    </source>
</reference>
<accession>A0A6J4H694</accession>
<feature type="compositionally biased region" description="Low complexity" evidence="1">
    <location>
        <begin position="400"/>
        <end position="410"/>
    </location>
</feature>
<feature type="compositionally biased region" description="Basic residues" evidence="1">
    <location>
        <begin position="285"/>
        <end position="319"/>
    </location>
</feature>
<feature type="compositionally biased region" description="Basic residues" evidence="1">
    <location>
        <begin position="116"/>
        <end position="142"/>
    </location>
</feature>
<feature type="compositionally biased region" description="Basic residues" evidence="1">
    <location>
        <begin position="30"/>
        <end position="49"/>
    </location>
</feature>
<feature type="non-terminal residue" evidence="2">
    <location>
        <position position="419"/>
    </location>
</feature>
<keyword evidence="2" id="KW-0378">Hydrolase</keyword>